<dbReference type="EMBL" id="BSEC01000005">
    <property type="protein sequence ID" value="GLI95748.1"/>
    <property type="molecule type" value="Genomic_DNA"/>
</dbReference>
<keyword evidence="1" id="KW-0812">Transmembrane</keyword>
<comment type="caution">
    <text evidence="2">The sequence shown here is derived from an EMBL/GenBank/DDBJ whole genome shotgun (WGS) entry which is preliminary data.</text>
</comment>
<evidence type="ECO:0000313" key="2">
    <source>
        <dbReference type="EMBL" id="GLI95748.1"/>
    </source>
</evidence>
<accession>A0A9W6GZB5</accession>
<keyword evidence="1" id="KW-0472">Membrane</keyword>
<protein>
    <submittedName>
        <fullName evidence="2">Uncharacterized protein</fullName>
    </submittedName>
</protein>
<proteinExistence type="predicted"/>
<gene>
    <name evidence="2" type="ORF">LMG27198_47400</name>
</gene>
<feature type="transmembrane region" description="Helical" evidence="1">
    <location>
        <begin position="7"/>
        <end position="25"/>
    </location>
</feature>
<keyword evidence="3" id="KW-1185">Reference proteome</keyword>
<feature type="transmembrane region" description="Helical" evidence="1">
    <location>
        <begin position="31"/>
        <end position="58"/>
    </location>
</feature>
<keyword evidence="1" id="KW-1133">Transmembrane helix</keyword>
<evidence type="ECO:0000256" key="1">
    <source>
        <dbReference type="SAM" id="Phobius"/>
    </source>
</evidence>
<evidence type="ECO:0000313" key="3">
    <source>
        <dbReference type="Proteomes" id="UP001144323"/>
    </source>
</evidence>
<dbReference type="AlphaFoldDB" id="A0A9W6GZB5"/>
<sequence length="76" mass="8094">MAGYRGIGSIAITVVAIAVLTLVRTSRWDELGLLASLMIFVLWIAVAVGATAIGVTLWRYVSLRAKLKGPGRPGRV</sequence>
<organism evidence="2 3">
    <name type="scientific">Methylocystis echinoides</name>
    <dbReference type="NCBI Taxonomy" id="29468"/>
    <lineage>
        <taxon>Bacteria</taxon>
        <taxon>Pseudomonadati</taxon>
        <taxon>Pseudomonadota</taxon>
        <taxon>Alphaproteobacteria</taxon>
        <taxon>Hyphomicrobiales</taxon>
        <taxon>Methylocystaceae</taxon>
        <taxon>Methylocystis</taxon>
    </lineage>
</organism>
<reference evidence="2" key="1">
    <citation type="journal article" date="2023" name="Int. J. Syst. Evol. Microbiol.">
        <title>Methylocystis iwaonis sp. nov., a type II methane-oxidizing bacterium from surface soil of a rice paddy field in Japan, and emended description of the genus Methylocystis (ex Whittenbury et al. 1970) Bowman et al. 1993.</title>
        <authorList>
            <person name="Kaise H."/>
            <person name="Sawadogo J.B."/>
            <person name="Alam M.S."/>
            <person name="Ueno C."/>
            <person name="Dianou D."/>
            <person name="Shinjo R."/>
            <person name="Asakawa S."/>
        </authorList>
    </citation>
    <scope>NUCLEOTIDE SEQUENCE</scope>
    <source>
        <strain evidence="2">LMG27198</strain>
    </source>
</reference>
<dbReference type="Proteomes" id="UP001144323">
    <property type="component" value="Unassembled WGS sequence"/>
</dbReference>
<name>A0A9W6GZB5_9HYPH</name>